<dbReference type="OrthoDB" id="2157546at2"/>
<evidence type="ECO:0000313" key="2">
    <source>
        <dbReference type="EMBL" id="PEH45546.1"/>
    </source>
</evidence>
<protein>
    <submittedName>
        <fullName evidence="3">Uncharacterized protein</fullName>
    </submittedName>
</protein>
<reference evidence="4 7" key="3">
    <citation type="submission" date="2018-06" db="EMBL/GenBank/DDBJ databases">
        <authorList>
            <consortium name="Pathogen Informatics"/>
            <person name="Doyle S."/>
        </authorList>
    </citation>
    <scope>NUCLEOTIDE SEQUENCE [LARGE SCALE GENOMIC DNA]</scope>
    <source>
        <strain evidence="4 7">NCTC8129</strain>
    </source>
</reference>
<dbReference type="Proteomes" id="UP000252797">
    <property type="component" value="Unassembled WGS sequence"/>
</dbReference>
<dbReference type="Proteomes" id="UP000254070">
    <property type="component" value="Unassembled WGS sequence"/>
</dbReference>
<dbReference type="EMBL" id="PDEB01000004">
    <property type="protein sequence ID" value="PEH45546.1"/>
    <property type="molecule type" value="Genomic_DNA"/>
</dbReference>
<accession>A0A2A7SPW1</accession>
<dbReference type="AlphaFoldDB" id="A0A2A7SPW1"/>
<dbReference type="Proteomes" id="UP000220669">
    <property type="component" value="Unassembled WGS sequence"/>
</dbReference>
<dbReference type="EMBL" id="VYUT01000005">
    <property type="protein sequence ID" value="KAA9206598.1"/>
    <property type="molecule type" value="Genomic_DNA"/>
</dbReference>
<sequence length="111" mass="12186">MKTSTKVTIGLTVAAAASVATTVIVSGKVIEKIHHLTTRSKVKKFVNDKFDGNEKLLDIVDHLSDNDLDSLMGILKKIKSGKKKISVYGDSLKGSTEDVKDRLLHFIDNMM</sequence>
<evidence type="ECO:0000313" key="3">
    <source>
        <dbReference type="EMBL" id="RCA11579.1"/>
    </source>
</evidence>
<evidence type="ECO:0000313" key="7">
    <source>
        <dbReference type="Proteomes" id="UP000254070"/>
    </source>
</evidence>
<evidence type="ECO:0000313" key="4">
    <source>
        <dbReference type="EMBL" id="STP28294.1"/>
    </source>
</evidence>
<proteinExistence type="predicted"/>
<evidence type="ECO:0000313" key="6">
    <source>
        <dbReference type="Proteomes" id="UP000252797"/>
    </source>
</evidence>
<evidence type="ECO:0000313" key="8">
    <source>
        <dbReference type="Proteomes" id="UP000326078"/>
    </source>
</evidence>
<reference evidence="3 6" key="1">
    <citation type="submission" date="2015-06" db="EMBL/GenBank/DDBJ databases">
        <title>The Genome Sequence of Enterococcus durans 4EA1.</title>
        <authorList>
            <consortium name="The Broad Institute Genomics Platform"/>
            <consortium name="The Broad Institute Genome Sequencing Center for Infectious Disease"/>
            <person name="Earl A.M."/>
            <person name="Van Tyne D."/>
            <person name="Lebreton F."/>
            <person name="Saavedra J.T."/>
            <person name="Gilmore M.S."/>
            <person name="Manson Mcguire A."/>
            <person name="Clock S."/>
            <person name="Crupain M."/>
            <person name="Rangan U."/>
            <person name="Young S."/>
            <person name="Abouelleil A."/>
            <person name="Cao P."/>
            <person name="Chapman S.B."/>
            <person name="Griggs A."/>
            <person name="Priest M."/>
            <person name="Shea T."/>
            <person name="Wortman J."/>
            <person name="Nusbaum C."/>
            <person name="Birren B."/>
        </authorList>
    </citation>
    <scope>NUCLEOTIDE SEQUENCE [LARGE SCALE GENOMIC DNA]</scope>
    <source>
        <strain evidence="3 6">4EA1</strain>
    </source>
</reference>
<reference evidence="1 8" key="4">
    <citation type="submission" date="2019-09" db="EMBL/GenBank/DDBJ databases">
        <title>Vancomyinc resistant enterococci isolated from farm animals in Switzerland.</title>
        <authorList>
            <person name="Stevens M.J.A."/>
            <person name="Stephan R."/>
            <person name="Morach M."/>
            <person name="Nuesch-Inderbinen M."/>
        </authorList>
    </citation>
    <scope>NUCLEOTIDE SEQUENCE [LARGE SCALE GENOMIC DNA]</scope>
    <source>
        <strain evidence="1 8">GH27</strain>
    </source>
</reference>
<organism evidence="3 6">
    <name type="scientific">Enterococcus durans</name>
    <dbReference type="NCBI Taxonomy" id="53345"/>
    <lineage>
        <taxon>Bacteria</taxon>
        <taxon>Bacillati</taxon>
        <taxon>Bacillota</taxon>
        <taxon>Bacilli</taxon>
        <taxon>Lactobacillales</taxon>
        <taxon>Enterococcaceae</taxon>
        <taxon>Enterococcus</taxon>
    </lineage>
</organism>
<gene>
    <name evidence="2" type="ORF">CRM96_11305</name>
    <name evidence="3" type="ORF">EA71_02344</name>
    <name evidence="1" type="ORF">F6X95_04260</name>
    <name evidence="4" type="ORF">NCTC8129_00420</name>
</gene>
<evidence type="ECO:0000313" key="5">
    <source>
        <dbReference type="Proteomes" id="UP000220669"/>
    </source>
</evidence>
<name>A0A2A7SPW1_9ENTE</name>
<dbReference type="EMBL" id="LEPB01000004">
    <property type="protein sequence ID" value="RCA11579.1"/>
    <property type="molecule type" value="Genomic_DNA"/>
</dbReference>
<dbReference type="Proteomes" id="UP000326078">
    <property type="component" value="Unassembled WGS sequence"/>
</dbReference>
<evidence type="ECO:0000313" key="1">
    <source>
        <dbReference type="EMBL" id="KAA9206598.1"/>
    </source>
</evidence>
<dbReference type="GeneID" id="56742164"/>
<dbReference type="STRING" id="53345.LIU_12100"/>
<dbReference type="EMBL" id="UGIF01000002">
    <property type="protein sequence ID" value="STP28294.1"/>
    <property type="molecule type" value="Genomic_DNA"/>
</dbReference>
<dbReference type="RefSeq" id="WP_016177727.1">
    <property type="nucleotide sequence ID" value="NZ_CABGIZ010000001.1"/>
</dbReference>
<reference evidence="2 5" key="2">
    <citation type="submission" date="2017-09" db="EMBL/GenBank/DDBJ databases">
        <title>FDA dAtabase for Regulatory Grade micrObial Sequences (FDA-ARGOS): Supporting development and validation of Infectious Disease Dx tests.</title>
        <authorList>
            <person name="Minogue T."/>
            <person name="Wolcott M."/>
            <person name="Wasieloski L."/>
            <person name="Aguilar W."/>
            <person name="Moore D."/>
            <person name="Tallon L.J."/>
            <person name="Sadzewicz L."/>
            <person name="Ott S."/>
            <person name="Zhao X."/>
            <person name="Nagaraj S."/>
            <person name="Vavikolanu K."/>
            <person name="Aluvathingal J."/>
            <person name="Nadendla S."/>
            <person name="Sichtig H."/>
        </authorList>
    </citation>
    <scope>NUCLEOTIDE SEQUENCE [LARGE SCALE GENOMIC DNA]</scope>
    <source>
        <strain evidence="2 5">FDAARGOS_396</strain>
    </source>
</reference>